<gene>
    <name evidence="7" type="ORF">HMPREF1391_00842</name>
</gene>
<dbReference type="PANTHER" id="PTHR33529">
    <property type="entry name" value="SLR0882 PROTEIN-RELATED"/>
    <property type="match status" value="1"/>
</dbReference>
<name>A0AB72ZV32_HELPX</name>
<protein>
    <submittedName>
        <fullName evidence="7">Permease, YjgP/YjgQ family</fullName>
    </submittedName>
</protein>
<evidence type="ECO:0000256" key="6">
    <source>
        <dbReference type="SAM" id="Phobius"/>
    </source>
</evidence>
<keyword evidence="2" id="KW-1003">Cell membrane</keyword>
<keyword evidence="5 6" id="KW-0472">Membrane</keyword>
<dbReference type="InterPro" id="IPR005495">
    <property type="entry name" value="LptG/LptF_permease"/>
</dbReference>
<proteinExistence type="predicted"/>
<reference evidence="8" key="1">
    <citation type="submission" date="2023-07" db="EMBL/GenBank/DDBJ databases">
        <authorList>
            <person name="Weinstock G."/>
            <person name="Sodergren E."/>
            <person name="Lobos E.A."/>
            <person name="Fulton L."/>
            <person name="Fulton R."/>
            <person name="Courtney L."/>
            <person name="Fronick C."/>
            <person name="O'Laughlin M."/>
            <person name="Godfrey J."/>
            <person name="Wilson R.M."/>
            <person name="Miner T."/>
            <person name="Farmer C."/>
            <person name="Delehaunty K."/>
            <person name="Cordes M."/>
            <person name="Minx P."/>
            <person name="Tomlinson C."/>
            <person name="Chen J."/>
            <person name="Wollam A."/>
            <person name="Pepin K.H."/>
            <person name="Bhonagiri V."/>
            <person name="Zhang X."/>
            <person name="Suruliraj S."/>
            <person name="Antonio M."/>
            <person name="Secka O."/>
            <person name="Thomas J."/>
            <person name="Warren W."/>
            <person name="Mitreva M."/>
            <person name="Mardis E.R."/>
            <person name="Wilson R.K."/>
        </authorList>
    </citation>
    <scope>NUCLEOTIDE SEQUENCE [LARGE SCALE GENOMIC DNA]</scope>
    <source>
        <strain evidence="8">GAM100Ai</strain>
    </source>
</reference>
<evidence type="ECO:0000256" key="4">
    <source>
        <dbReference type="ARBA" id="ARBA00022989"/>
    </source>
</evidence>
<comment type="caution">
    <text evidence="7">The sequence shown here is derived from an EMBL/GenBank/DDBJ whole genome shotgun (WGS) entry which is preliminary data.</text>
</comment>
<evidence type="ECO:0000256" key="5">
    <source>
        <dbReference type="ARBA" id="ARBA00023136"/>
    </source>
</evidence>
<dbReference type="Proteomes" id="UP000001345">
    <property type="component" value="Unassembled WGS sequence"/>
</dbReference>
<dbReference type="AlphaFoldDB" id="A0AB72ZV32"/>
<dbReference type="EMBL" id="ANFP01000038">
    <property type="protein sequence ID" value="EKQ72205.1"/>
    <property type="molecule type" value="Genomic_DNA"/>
</dbReference>
<dbReference type="GO" id="GO:0015920">
    <property type="term" value="P:lipopolysaccharide transport"/>
    <property type="evidence" value="ECO:0007669"/>
    <property type="project" value="TreeGrafter"/>
</dbReference>
<evidence type="ECO:0000256" key="3">
    <source>
        <dbReference type="ARBA" id="ARBA00022692"/>
    </source>
</evidence>
<keyword evidence="4 6" id="KW-1133">Transmembrane helix</keyword>
<dbReference type="Pfam" id="PF03739">
    <property type="entry name" value="LptF_LptG"/>
    <property type="match status" value="1"/>
</dbReference>
<comment type="subcellular location">
    <subcellularLocation>
        <location evidence="1">Cell membrane</location>
        <topology evidence="1">Multi-pass membrane protein</topology>
    </subcellularLocation>
</comment>
<feature type="transmembrane region" description="Helical" evidence="6">
    <location>
        <begin position="119"/>
        <end position="139"/>
    </location>
</feature>
<feature type="transmembrane region" description="Helical" evidence="6">
    <location>
        <begin position="78"/>
        <end position="99"/>
    </location>
</feature>
<feature type="transmembrane region" description="Helical" evidence="6">
    <location>
        <begin position="337"/>
        <end position="356"/>
    </location>
</feature>
<feature type="transmembrane region" description="Helical" evidence="6">
    <location>
        <begin position="313"/>
        <end position="330"/>
    </location>
</feature>
<feature type="transmembrane region" description="Helical" evidence="6">
    <location>
        <begin position="24"/>
        <end position="43"/>
    </location>
</feature>
<organism evidence="7 8">
    <name type="scientific">Helicobacter pylori GAM100Ai</name>
    <dbReference type="NCBI Taxonomy" id="1159019"/>
    <lineage>
        <taxon>Bacteria</taxon>
        <taxon>Pseudomonadati</taxon>
        <taxon>Campylobacterota</taxon>
        <taxon>Epsilonproteobacteria</taxon>
        <taxon>Campylobacterales</taxon>
        <taxon>Helicobacteraceae</taxon>
        <taxon>Helicobacter</taxon>
    </lineage>
</organism>
<evidence type="ECO:0000313" key="8">
    <source>
        <dbReference type="Proteomes" id="UP000001345"/>
    </source>
</evidence>
<feature type="transmembrane region" description="Helical" evidence="6">
    <location>
        <begin position="286"/>
        <end position="307"/>
    </location>
</feature>
<evidence type="ECO:0000256" key="2">
    <source>
        <dbReference type="ARBA" id="ARBA00022475"/>
    </source>
</evidence>
<dbReference type="PANTHER" id="PTHR33529:SF7">
    <property type="entry name" value="LIPOPOLYSACCHARIDE EXPORT SYSTEM PERMEASE PROTEIN LPTF"/>
    <property type="match status" value="1"/>
</dbReference>
<dbReference type="GO" id="GO:0043190">
    <property type="term" value="C:ATP-binding cassette (ABC) transporter complex"/>
    <property type="evidence" value="ECO:0007669"/>
    <property type="project" value="TreeGrafter"/>
</dbReference>
<accession>A0AB72ZV32</accession>
<keyword evidence="3 6" id="KW-0812">Transmembrane</keyword>
<sequence length="364" mass="41893">MLVCACYRWGAIKSEKRLKMVKHYLFMAVSQVFFSFFLVLFFISSIVLLISIASVTLVIKVSFLDLVQLFLYSLPGTIFFILPITFFAACALGLSRLSYDHELLVFFSLGVSPKKMTKAFVPLSLLVSAILLAFSLILIPTSKSAYYGFLRQKKDKIDINIRAGEFGQKLGDWLVYVDKTENNSYDNLVLFSNKSLSQESFILAQKGNINNQNGVFELNLYNGHAYFTQGDKMRKVDFEELHLRNKLKSFNSNDAAYLQGTDYLGYWKKAFGKNANKNQKRRFSQAILVSLFPLASVFLIPLFGIANPRFKTNWSYFYVLGAVGIYFLMVHVISTDLFLMTFIFPFIWAFVSYLLFRKFILKRY</sequence>
<evidence type="ECO:0000313" key="7">
    <source>
        <dbReference type="EMBL" id="EKQ72205.1"/>
    </source>
</evidence>
<evidence type="ECO:0000256" key="1">
    <source>
        <dbReference type="ARBA" id="ARBA00004651"/>
    </source>
</evidence>